<dbReference type="InterPro" id="IPR023827">
    <property type="entry name" value="Peptidase_S8_Asp-AS"/>
</dbReference>
<evidence type="ECO:0000256" key="6">
    <source>
        <dbReference type="RuleBase" id="RU003355"/>
    </source>
</evidence>
<evidence type="ECO:0000259" key="8">
    <source>
        <dbReference type="Pfam" id="PF00082"/>
    </source>
</evidence>
<dbReference type="GO" id="GO:0006508">
    <property type="term" value="P:proteolysis"/>
    <property type="evidence" value="ECO:0007669"/>
    <property type="project" value="UniProtKB-KW"/>
</dbReference>
<evidence type="ECO:0000256" key="3">
    <source>
        <dbReference type="ARBA" id="ARBA00022801"/>
    </source>
</evidence>
<evidence type="ECO:0000256" key="1">
    <source>
        <dbReference type="ARBA" id="ARBA00011073"/>
    </source>
</evidence>
<evidence type="ECO:0000256" key="5">
    <source>
        <dbReference type="PROSITE-ProRule" id="PRU01240"/>
    </source>
</evidence>
<dbReference type="PRINTS" id="PR00723">
    <property type="entry name" value="SUBTILISIN"/>
</dbReference>
<feature type="chain" id="PRO_5026950867" evidence="7">
    <location>
        <begin position="25"/>
        <end position="399"/>
    </location>
</feature>
<comment type="similarity">
    <text evidence="1 5 6">Belongs to the peptidase S8 family.</text>
</comment>
<name>A0A6J4KQ73_9BACT</name>
<dbReference type="InterPro" id="IPR054399">
    <property type="entry name" value="Fervidolysin-like_N_prodom"/>
</dbReference>
<proteinExistence type="inferred from homology"/>
<dbReference type="InterPro" id="IPR022398">
    <property type="entry name" value="Peptidase_S8_His-AS"/>
</dbReference>
<dbReference type="Pfam" id="PF22148">
    <property type="entry name" value="Fervidolysin_NPro-like"/>
    <property type="match status" value="1"/>
</dbReference>
<dbReference type="InterPro" id="IPR000209">
    <property type="entry name" value="Peptidase_S8/S53_dom"/>
</dbReference>
<dbReference type="PROSITE" id="PS51892">
    <property type="entry name" value="SUBTILASE"/>
    <property type="match status" value="1"/>
</dbReference>
<gene>
    <name evidence="10" type="ORF">AVDCRST_MAG40-1031</name>
</gene>
<dbReference type="Pfam" id="PF00082">
    <property type="entry name" value="Peptidase_S8"/>
    <property type="match status" value="1"/>
</dbReference>
<evidence type="ECO:0000259" key="9">
    <source>
        <dbReference type="Pfam" id="PF22148"/>
    </source>
</evidence>
<dbReference type="InterPro" id="IPR015500">
    <property type="entry name" value="Peptidase_S8_subtilisin-rel"/>
</dbReference>
<dbReference type="PROSITE" id="PS00137">
    <property type="entry name" value="SUBTILASE_HIS"/>
    <property type="match status" value="1"/>
</dbReference>
<feature type="active site" description="Charge relay system" evidence="5">
    <location>
        <position position="344"/>
    </location>
</feature>
<dbReference type="InterPro" id="IPR023828">
    <property type="entry name" value="Peptidase_S8_Ser-AS"/>
</dbReference>
<dbReference type="GO" id="GO:0004252">
    <property type="term" value="F:serine-type endopeptidase activity"/>
    <property type="evidence" value="ECO:0007669"/>
    <property type="project" value="UniProtKB-UniRule"/>
</dbReference>
<dbReference type="PROSITE" id="PS00138">
    <property type="entry name" value="SUBTILASE_SER"/>
    <property type="match status" value="1"/>
</dbReference>
<evidence type="ECO:0000256" key="4">
    <source>
        <dbReference type="ARBA" id="ARBA00022825"/>
    </source>
</evidence>
<organism evidence="10">
    <name type="scientific">uncultured Gemmatimonadaceae bacterium</name>
    <dbReference type="NCBI Taxonomy" id="246130"/>
    <lineage>
        <taxon>Bacteria</taxon>
        <taxon>Pseudomonadati</taxon>
        <taxon>Gemmatimonadota</taxon>
        <taxon>Gemmatimonadia</taxon>
        <taxon>Gemmatimonadales</taxon>
        <taxon>Gemmatimonadaceae</taxon>
        <taxon>environmental samples</taxon>
    </lineage>
</organism>
<dbReference type="PANTHER" id="PTHR43806:SF11">
    <property type="entry name" value="CEREVISIN-RELATED"/>
    <property type="match status" value="1"/>
</dbReference>
<dbReference type="InterPro" id="IPR036852">
    <property type="entry name" value="Peptidase_S8/S53_dom_sf"/>
</dbReference>
<feature type="active site" description="Charge relay system" evidence="5">
    <location>
        <position position="191"/>
    </location>
</feature>
<keyword evidence="4 5" id="KW-0720">Serine protease</keyword>
<feature type="signal peptide" evidence="7">
    <location>
        <begin position="1"/>
        <end position="24"/>
    </location>
</feature>
<keyword evidence="2 5" id="KW-0645">Protease</keyword>
<feature type="active site" description="Charge relay system" evidence="5">
    <location>
        <position position="148"/>
    </location>
</feature>
<evidence type="ECO:0000256" key="7">
    <source>
        <dbReference type="SAM" id="SignalP"/>
    </source>
</evidence>
<reference evidence="10" key="1">
    <citation type="submission" date="2020-02" db="EMBL/GenBank/DDBJ databases">
        <authorList>
            <person name="Meier V. D."/>
        </authorList>
    </citation>
    <scope>NUCLEOTIDE SEQUENCE</scope>
    <source>
        <strain evidence="10">AVDCRST_MAG40</strain>
    </source>
</reference>
<evidence type="ECO:0000256" key="2">
    <source>
        <dbReference type="ARBA" id="ARBA00022670"/>
    </source>
</evidence>
<keyword evidence="3 5" id="KW-0378">Hydrolase</keyword>
<dbReference type="SUPFAM" id="SSF52743">
    <property type="entry name" value="Subtilisin-like"/>
    <property type="match status" value="1"/>
</dbReference>
<evidence type="ECO:0000313" key="10">
    <source>
        <dbReference type="EMBL" id="CAA9311917.1"/>
    </source>
</evidence>
<sequence length="399" mass="39482">MHSTVKAGLLAALVTMVPATGAHAASYDADTVIVKYKPGVTAPARAALDRAAGVTGRVGTITANGATVAAVSGDPRDVASRLARSSKVAYAEPNFILRSQAVPNDPRFGELYGINNANDADLDGPEGWDLFGIGTFPGTGGVKVGIVDTGIDKAHEDLAGKTVDCADATGTLGLLGGGTVREGSCADDNDHGTHVAGTIAGIANNGRGVAGVAFNSPLSICKALGGPLGTGSTAGVANCITYLKNKGAKVISMSLGGGSSSTLQSAVRDASGVSLQIAAAGNDGDGRLNYPAAYAEVVSVAATDRNDQRASFSNANADVEIAAAGVGVLSTKRGGGYLSLSGTSMATPHVAGVAALIAGKGGTPSGWRTKLQTSVDDKGAAGRDPVYGFGRVNLAKAGS</sequence>
<accession>A0A6J4KQ73</accession>
<dbReference type="PROSITE" id="PS00136">
    <property type="entry name" value="SUBTILASE_ASP"/>
    <property type="match status" value="1"/>
</dbReference>
<feature type="domain" description="Peptidase S8/S53" evidence="8">
    <location>
        <begin position="141"/>
        <end position="390"/>
    </location>
</feature>
<protein>
    <submittedName>
        <fullName evidence="10">Uncharacterized protein</fullName>
    </submittedName>
</protein>
<dbReference type="AlphaFoldDB" id="A0A6J4KQ73"/>
<keyword evidence="7" id="KW-0732">Signal</keyword>
<dbReference type="InterPro" id="IPR050131">
    <property type="entry name" value="Peptidase_S8_subtilisin-like"/>
</dbReference>
<dbReference type="PANTHER" id="PTHR43806">
    <property type="entry name" value="PEPTIDASE S8"/>
    <property type="match status" value="1"/>
</dbReference>
<feature type="domain" description="Fervidolysin-like N-terminal prodomain" evidence="9">
    <location>
        <begin position="19"/>
        <end position="94"/>
    </location>
</feature>
<dbReference type="Gene3D" id="3.40.50.200">
    <property type="entry name" value="Peptidase S8/S53 domain"/>
    <property type="match status" value="1"/>
</dbReference>
<dbReference type="EMBL" id="CADCTX010000301">
    <property type="protein sequence ID" value="CAA9311917.1"/>
    <property type="molecule type" value="Genomic_DNA"/>
</dbReference>